<keyword evidence="5" id="KW-0812">Transmembrane</keyword>
<dbReference type="PANTHER" id="PTHR42693">
    <property type="entry name" value="ARYLSULFATASE FAMILY MEMBER"/>
    <property type="match status" value="1"/>
</dbReference>
<evidence type="ECO:0000313" key="8">
    <source>
        <dbReference type="EMBL" id="GGG91217.1"/>
    </source>
</evidence>
<dbReference type="InterPro" id="IPR000917">
    <property type="entry name" value="Sulfatase_N"/>
</dbReference>
<dbReference type="Gene3D" id="3.30.1120.10">
    <property type="match status" value="1"/>
</dbReference>
<dbReference type="InterPro" id="IPR017850">
    <property type="entry name" value="Alkaline_phosphatase_core_sf"/>
</dbReference>
<organism evidence="8 9">
    <name type="scientific">Glycocaulis albus</name>
    <dbReference type="NCBI Taxonomy" id="1382801"/>
    <lineage>
        <taxon>Bacteria</taxon>
        <taxon>Pseudomonadati</taxon>
        <taxon>Pseudomonadota</taxon>
        <taxon>Alphaproteobacteria</taxon>
        <taxon>Maricaulales</taxon>
        <taxon>Maricaulaceae</taxon>
        <taxon>Glycocaulis</taxon>
    </lineage>
</organism>
<dbReference type="Pfam" id="PF00884">
    <property type="entry name" value="Sulfatase"/>
    <property type="match status" value="1"/>
</dbReference>
<keyword evidence="9" id="KW-1185">Reference proteome</keyword>
<feature type="chain" id="PRO_5047360046" evidence="6">
    <location>
        <begin position="26"/>
        <end position="585"/>
    </location>
</feature>
<evidence type="ECO:0000313" key="9">
    <source>
        <dbReference type="Proteomes" id="UP000648722"/>
    </source>
</evidence>
<keyword evidence="3" id="KW-0378">Hydrolase</keyword>
<comment type="caution">
    <text evidence="8">The sequence shown here is derived from an EMBL/GenBank/DDBJ whole genome shotgun (WGS) entry which is preliminary data.</text>
</comment>
<keyword evidence="2" id="KW-0479">Metal-binding</keyword>
<accession>A0ABQ1XFY0</accession>
<dbReference type="PROSITE" id="PS00523">
    <property type="entry name" value="SULFATASE_1"/>
    <property type="match status" value="1"/>
</dbReference>
<comment type="similarity">
    <text evidence="1">Belongs to the sulfatase family.</text>
</comment>
<dbReference type="SUPFAM" id="SSF53649">
    <property type="entry name" value="Alkaline phosphatase-like"/>
    <property type="match status" value="1"/>
</dbReference>
<feature type="domain" description="Sulfatase N-terminal" evidence="7">
    <location>
        <begin position="29"/>
        <end position="433"/>
    </location>
</feature>
<name>A0ABQ1XFY0_9PROT</name>
<keyword evidence="6" id="KW-0732">Signal</keyword>
<evidence type="ECO:0000256" key="3">
    <source>
        <dbReference type="ARBA" id="ARBA00022801"/>
    </source>
</evidence>
<gene>
    <name evidence="8" type="primary">atsA</name>
    <name evidence="8" type="ORF">GCM10007420_03100</name>
</gene>
<dbReference type="InterPro" id="IPR050738">
    <property type="entry name" value="Sulfatase"/>
</dbReference>
<reference evidence="9" key="1">
    <citation type="journal article" date="2019" name="Int. J. Syst. Evol. Microbiol.">
        <title>The Global Catalogue of Microorganisms (GCM) 10K type strain sequencing project: providing services to taxonomists for standard genome sequencing and annotation.</title>
        <authorList>
            <consortium name="The Broad Institute Genomics Platform"/>
            <consortium name="The Broad Institute Genome Sequencing Center for Infectious Disease"/>
            <person name="Wu L."/>
            <person name="Ma J."/>
        </authorList>
    </citation>
    <scope>NUCLEOTIDE SEQUENCE [LARGE SCALE GENOMIC DNA]</scope>
    <source>
        <strain evidence="9">CGMCC 1.12766</strain>
    </source>
</reference>
<evidence type="ECO:0000256" key="2">
    <source>
        <dbReference type="ARBA" id="ARBA00022723"/>
    </source>
</evidence>
<evidence type="ECO:0000256" key="6">
    <source>
        <dbReference type="SAM" id="SignalP"/>
    </source>
</evidence>
<dbReference type="RefSeq" id="WP_188450785.1">
    <property type="nucleotide sequence ID" value="NZ_BMFS01000001.1"/>
</dbReference>
<dbReference type="Gene3D" id="3.40.720.10">
    <property type="entry name" value="Alkaline Phosphatase, subunit A"/>
    <property type="match status" value="1"/>
</dbReference>
<keyword evidence="5" id="KW-0472">Membrane</keyword>
<proteinExistence type="inferred from homology"/>
<dbReference type="Proteomes" id="UP000648722">
    <property type="component" value="Unassembled WGS sequence"/>
</dbReference>
<feature type="transmembrane region" description="Helical" evidence="5">
    <location>
        <begin position="560"/>
        <end position="581"/>
    </location>
</feature>
<protein>
    <submittedName>
        <fullName evidence="8">Arylsulfatase</fullName>
    </submittedName>
</protein>
<dbReference type="PANTHER" id="PTHR42693:SF33">
    <property type="entry name" value="ARYLSULFATASE"/>
    <property type="match status" value="1"/>
</dbReference>
<keyword evidence="4" id="KW-0106">Calcium</keyword>
<evidence type="ECO:0000256" key="4">
    <source>
        <dbReference type="ARBA" id="ARBA00022837"/>
    </source>
</evidence>
<feature type="signal peptide" evidence="6">
    <location>
        <begin position="1"/>
        <end position="25"/>
    </location>
</feature>
<evidence type="ECO:0000256" key="1">
    <source>
        <dbReference type="ARBA" id="ARBA00008779"/>
    </source>
</evidence>
<dbReference type="CDD" id="cd16025">
    <property type="entry name" value="PAS_like"/>
    <property type="match status" value="1"/>
</dbReference>
<keyword evidence="5" id="KW-1133">Transmembrane helix</keyword>
<dbReference type="InterPro" id="IPR024607">
    <property type="entry name" value="Sulfatase_CS"/>
</dbReference>
<sequence>MSTGPIRRVLATIALSLSLSTPALGDEQPNILLVILDDIGFTDLGAYGSEISTPNMDALAARGAQFTNFHVAPTCAPTRAMLMTGADSHRTGIPTLEHMVIPEYQGQFGHEGELNTAVATIAEHLQAEGYQAFITGKWHLGRSRTALPAARGFDRSFILDSSGADNWEHRTYLPHYTRAEWWEDFEPVLEFTHEHYSSAFLTDRLIGYIEDGDPDRPFLAVLSLQANHIPVQAPREFTERYAGRYDGGWDALREERRRAAIERGLVPESTQLAEQPPALRDWESLPEREREFAVASREVAAGMLEAADHHVGRLLGWLEAQGQLDNTLVVILSDNGPEFNRPTDNWAFGMWLAMQGYSRDTENLGEQGTYAFIGPEWASASASPLSLFKFHAGEGGVRVPLIMAGPGVEARGLVSGFSFVTDIAPTLLDMAGAEALPGREPMTGRSLLPVLTGQADGVYGPDEAVGLEMSGMSALWRGDWKLARSMPPHGDGQWRLFNLAEDAGEARDLSEAEPEIFASMMEAYRAYEARVGVIPVPDGFNSSERIAALGWKAFFDQHGLMLAGLGMLVVMLLGGGLILVLTRQR</sequence>
<evidence type="ECO:0000256" key="5">
    <source>
        <dbReference type="SAM" id="Phobius"/>
    </source>
</evidence>
<evidence type="ECO:0000259" key="7">
    <source>
        <dbReference type="Pfam" id="PF00884"/>
    </source>
</evidence>
<dbReference type="EMBL" id="BMFS01000001">
    <property type="protein sequence ID" value="GGG91217.1"/>
    <property type="molecule type" value="Genomic_DNA"/>
</dbReference>